<evidence type="ECO:0000313" key="3">
    <source>
        <dbReference type="Proteomes" id="UP000553632"/>
    </source>
</evidence>
<proteinExistence type="predicted"/>
<feature type="non-terminal residue" evidence="2">
    <location>
        <position position="486"/>
    </location>
</feature>
<keyword evidence="3" id="KW-1185">Reference proteome</keyword>
<gene>
    <name evidence="2" type="ORF">FOZ63_007703</name>
</gene>
<protein>
    <submittedName>
        <fullName evidence="2">Uncharacterized protein</fullName>
    </submittedName>
</protein>
<dbReference type="EMBL" id="JABANO010016169">
    <property type="protein sequence ID" value="KAF4735618.1"/>
    <property type="molecule type" value="Genomic_DNA"/>
</dbReference>
<dbReference type="AlphaFoldDB" id="A0A7J6SRP0"/>
<evidence type="ECO:0000256" key="1">
    <source>
        <dbReference type="SAM" id="MobiDB-lite"/>
    </source>
</evidence>
<sequence>MALHFFLPGVATAIPVGPHVLKPDGAGCLMYSPGKLLERRILHGSFEEVERRLNSTSSIRLYWRDVRVCPVSDSIVHLVLHGQPYELLKVDDVSVVEEMDSVDDAEHDSYHLGATEASSTATSIGSPHDHPTPEVVEGFTARESSPMSHQRQQAAVVRTEGKVGSGGTPSLVIYENAEPIDGFARVMMVIQAGMFCSFKFLLNGNQNLWTIGPYRMVIHPSSGCLVYDTSDAIGYQMAKWYFKLLSSSLAGKGFRQILAEDMSVCFSTPMEAELTIGEERYRMALKYIPEKAEKPTKPPDADTNAHDLFWRGNGMPGSKRGNFGVEAIFRPFSLSISRSAQQSGNKSKKRAAKGSTGRPRKRLPPTPVPLTPTGLPPTGQPLATVYETVSPVLGFVKVTMKIGADSSRTFCFFPPDKERPFVVGPLAMVVNILTGCYMFNTMDHSNRGAVTADFRRFSKFLGWSIYGDDIEVCYRQSMEVELVIKK</sequence>
<accession>A0A7J6SRP0</accession>
<evidence type="ECO:0000313" key="2">
    <source>
        <dbReference type="EMBL" id="KAF4735618.1"/>
    </source>
</evidence>
<dbReference type="Proteomes" id="UP000553632">
    <property type="component" value="Unassembled WGS sequence"/>
</dbReference>
<feature type="compositionally biased region" description="Basic residues" evidence="1">
    <location>
        <begin position="346"/>
        <end position="363"/>
    </location>
</feature>
<comment type="caution">
    <text evidence="2">The sequence shown here is derived from an EMBL/GenBank/DDBJ whole genome shotgun (WGS) entry which is preliminary data.</text>
</comment>
<feature type="region of interest" description="Disordered" evidence="1">
    <location>
        <begin position="338"/>
        <end position="376"/>
    </location>
</feature>
<name>A0A7J6SRP0_PEROL</name>
<reference evidence="2 3" key="1">
    <citation type="submission" date="2020-04" db="EMBL/GenBank/DDBJ databases">
        <title>Perkinsus olseni comparative genomics.</title>
        <authorList>
            <person name="Bogema D.R."/>
        </authorList>
    </citation>
    <scope>NUCLEOTIDE SEQUENCE [LARGE SCALE GENOMIC DNA]</scope>
    <source>
        <strain evidence="2 3">ATCC PRA-207</strain>
    </source>
</reference>
<feature type="compositionally biased region" description="Pro residues" evidence="1">
    <location>
        <begin position="364"/>
        <end position="376"/>
    </location>
</feature>
<organism evidence="2 3">
    <name type="scientific">Perkinsus olseni</name>
    <name type="common">Perkinsus atlanticus</name>
    <dbReference type="NCBI Taxonomy" id="32597"/>
    <lineage>
        <taxon>Eukaryota</taxon>
        <taxon>Sar</taxon>
        <taxon>Alveolata</taxon>
        <taxon>Perkinsozoa</taxon>
        <taxon>Perkinsea</taxon>
        <taxon>Perkinsida</taxon>
        <taxon>Perkinsidae</taxon>
        <taxon>Perkinsus</taxon>
    </lineage>
</organism>